<name>A0A7C9IM24_9RHOB</name>
<reference evidence="6 7" key="2">
    <citation type="submission" date="2020-03" db="EMBL/GenBank/DDBJ databases">
        <title>Kangsaoukella pontilimi gen. nov., sp. nov., a new member of the family Rhodobacteraceae isolated from a tidal mudflat.</title>
        <authorList>
            <person name="Kim I.S."/>
        </authorList>
    </citation>
    <scope>NUCLEOTIDE SEQUENCE [LARGE SCALE GENOMIC DNA]</scope>
    <source>
        <strain evidence="6 7">GH1-50</strain>
    </source>
</reference>
<dbReference type="PANTHER" id="PTHR12629">
    <property type="entry name" value="DIPHOSPHOINOSITOL POLYPHOSPHATE PHOSPHOHYDROLASE"/>
    <property type="match status" value="1"/>
</dbReference>
<dbReference type="InterPro" id="IPR047198">
    <property type="entry name" value="DDP-like_NUDIX"/>
</dbReference>
<dbReference type="CDD" id="cd04666">
    <property type="entry name" value="NUDIX_DIPP2_like_Nudt4"/>
    <property type="match status" value="1"/>
</dbReference>
<dbReference type="InterPro" id="IPR000086">
    <property type="entry name" value="NUDIX_hydrolase_dom"/>
</dbReference>
<dbReference type="AlphaFoldDB" id="A0A7C9IM24"/>
<dbReference type="Gene3D" id="3.90.79.10">
    <property type="entry name" value="Nucleoside Triphosphate Pyrophosphohydrolase"/>
    <property type="match status" value="1"/>
</dbReference>
<dbReference type="GO" id="GO:0016462">
    <property type="term" value="F:pyrophosphatase activity"/>
    <property type="evidence" value="ECO:0007669"/>
    <property type="project" value="InterPro"/>
</dbReference>
<comment type="cofactor">
    <cofactor evidence="1">
        <name>Mg(2+)</name>
        <dbReference type="ChEBI" id="CHEBI:18420"/>
    </cofactor>
</comment>
<evidence type="ECO:0000313" key="6">
    <source>
        <dbReference type="EMBL" id="MXQ06410.1"/>
    </source>
</evidence>
<dbReference type="GO" id="GO:0005737">
    <property type="term" value="C:cytoplasm"/>
    <property type="evidence" value="ECO:0007669"/>
    <property type="project" value="TreeGrafter"/>
</dbReference>
<evidence type="ECO:0000259" key="5">
    <source>
        <dbReference type="PROSITE" id="PS51462"/>
    </source>
</evidence>
<feature type="domain" description="Nudix hydrolase" evidence="5">
    <location>
        <begin position="20"/>
        <end position="152"/>
    </location>
</feature>
<dbReference type="GO" id="GO:0046872">
    <property type="term" value="F:metal ion binding"/>
    <property type="evidence" value="ECO:0007669"/>
    <property type="project" value="UniProtKB-KW"/>
</dbReference>
<dbReference type="InterPro" id="IPR015797">
    <property type="entry name" value="NUDIX_hydrolase-like_dom_sf"/>
</dbReference>
<dbReference type="Proteomes" id="UP000480350">
    <property type="component" value="Unassembled WGS sequence"/>
</dbReference>
<evidence type="ECO:0000256" key="2">
    <source>
        <dbReference type="ARBA" id="ARBA00022723"/>
    </source>
</evidence>
<keyword evidence="3" id="KW-0378">Hydrolase</keyword>
<keyword evidence="4" id="KW-0460">Magnesium</keyword>
<evidence type="ECO:0000256" key="4">
    <source>
        <dbReference type="ARBA" id="ARBA00022842"/>
    </source>
</evidence>
<dbReference type="PROSITE" id="PS51462">
    <property type="entry name" value="NUDIX"/>
    <property type="match status" value="1"/>
</dbReference>
<sequence>MSVGKIKQRPLKLGGDDKRNVRTQFGAVCWRQHRDEVQVLLVTSKRSKRWIIPKGWPQDGATPAEAAMTEAWEEGGVEGKVRPVCLGIYSYSKERSDNENMPCVVAIFPIKVANLAKSWPEERRRKRRWFSLKKAAGLVEEPELSSILRKFDPSAF</sequence>
<reference evidence="6 7" key="1">
    <citation type="submission" date="2019-12" db="EMBL/GenBank/DDBJ databases">
        <authorList>
            <person name="Lee S.D."/>
        </authorList>
    </citation>
    <scope>NUCLEOTIDE SEQUENCE [LARGE SCALE GENOMIC DNA]</scope>
    <source>
        <strain evidence="6 7">GH1-50</strain>
    </source>
</reference>
<evidence type="ECO:0000256" key="1">
    <source>
        <dbReference type="ARBA" id="ARBA00001946"/>
    </source>
</evidence>
<organism evidence="6 7">
    <name type="scientific">Kangsaoukella pontilimi</name>
    <dbReference type="NCBI Taxonomy" id="2691042"/>
    <lineage>
        <taxon>Bacteria</taxon>
        <taxon>Pseudomonadati</taxon>
        <taxon>Pseudomonadota</taxon>
        <taxon>Alphaproteobacteria</taxon>
        <taxon>Rhodobacterales</taxon>
        <taxon>Paracoccaceae</taxon>
        <taxon>Kangsaoukella</taxon>
    </lineage>
</organism>
<proteinExistence type="predicted"/>
<dbReference type="PANTHER" id="PTHR12629:SF0">
    <property type="entry name" value="DIPHOSPHOINOSITOL-POLYPHOSPHATE DIPHOSPHATASE"/>
    <property type="match status" value="1"/>
</dbReference>
<protein>
    <submittedName>
        <fullName evidence="6">NUDIX domain-containing protein</fullName>
    </submittedName>
</protein>
<dbReference type="Pfam" id="PF00293">
    <property type="entry name" value="NUDIX"/>
    <property type="match status" value="1"/>
</dbReference>
<keyword evidence="2" id="KW-0479">Metal-binding</keyword>
<keyword evidence="7" id="KW-1185">Reference proteome</keyword>
<evidence type="ECO:0000256" key="3">
    <source>
        <dbReference type="ARBA" id="ARBA00022801"/>
    </source>
</evidence>
<dbReference type="RefSeq" id="WP_160762348.1">
    <property type="nucleotide sequence ID" value="NZ_WUPT01000001.1"/>
</dbReference>
<evidence type="ECO:0000313" key="7">
    <source>
        <dbReference type="Proteomes" id="UP000480350"/>
    </source>
</evidence>
<dbReference type="EMBL" id="WUPT01000001">
    <property type="protein sequence ID" value="MXQ06410.1"/>
    <property type="molecule type" value="Genomic_DNA"/>
</dbReference>
<gene>
    <name evidence="6" type="ORF">GQ651_00980</name>
</gene>
<comment type="caution">
    <text evidence="6">The sequence shown here is derived from an EMBL/GenBank/DDBJ whole genome shotgun (WGS) entry which is preliminary data.</text>
</comment>
<dbReference type="SUPFAM" id="SSF55811">
    <property type="entry name" value="Nudix"/>
    <property type="match status" value="1"/>
</dbReference>
<accession>A0A7C9IM24</accession>